<accession>A0A6H5I053</accession>
<dbReference type="AlphaFoldDB" id="A0A6H5I053"/>
<protein>
    <submittedName>
        <fullName evidence="1">Uncharacterized protein</fullName>
    </submittedName>
</protein>
<evidence type="ECO:0000313" key="1">
    <source>
        <dbReference type="EMBL" id="CAB0029339.1"/>
    </source>
</evidence>
<name>A0A6H5I053_9HYME</name>
<dbReference type="Proteomes" id="UP000479190">
    <property type="component" value="Unassembled WGS sequence"/>
</dbReference>
<sequence>MLPAVPGGNNFHHLFCWAWRRQSRVLGAYSPAIPMGPVPRSAQETSTSSSSWSLFTRWIERDTFTQTNALTIRKHLTRKSVLVRYLCPCDDDFSAEPICSICLVKY</sequence>
<evidence type="ECO:0000313" key="2">
    <source>
        <dbReference type="Proteomes" id="UP000479190"/>
    </source>
</evidence>
<keyword evidence="2" id="KW-1185">Reference proteome</keyword>
<reference evidence="1 2" key="1">
    <citation type="submission" date="2020-02" db="EMBL/GenBank/DDBJ databases">
        <authorList>
            <person name="Ferguson B K."/>
        </authorList>
    </citation>
    <scope>NUCLEOTIDE SEQUENCE [LARGE SCALE GENOMIC DNA]</scope>
</reference>
<dbReference type="EMBL" id="CADCXV010000307">
    <property type="protein sequence ID" value="CAB0029339.1"/>
    <property type="molecule type" value="Genomic_DNA"/>
</dbReference>
<gene>
    <name evidence="1" type="ORF">TBRA_LOCUS1377</name>
</gene>
<organism evidence="1 2">
    <name type="scientific">Trichogramma brassicae</name>
    <dbReference type="NCBI Taxonomy" id="86971"/>
    <lineage>
        <taxon>Eukaryota</taxon>
        <taxon>Metazoa</taxon>
        <taxon>Ecdysozoa</taxon>
        <taxon>Arthropoda</taxon>
        <taxon>Hexapoda</taxon>
        <taxon>Insecta</taxon>
        <taxon>Pterygota</taxon>
        <taxon>Neoptera</taxon>
        <taxon>Endopterygota</taxon>
        <taxon>Hymenoptera</taxon>
        <taxon>Apocrita</taxon>
        <taxon>Proctotrupomorpha</taxon>
        <taxon>Chalcidoidea</taxon>
        <taxon>Trichogrammatidae</taxon>
        <taxon>Trichogramma</taxon>
    </lineage>
</organism>
<proteinExistence type="predicted"/>